<comment type="subunit">
    <text evidence="17">Homotetramer.</text>
</comment>
<keyword evidence="9 18" id="KW-0630">Potassium</keyword>
<feature type="domain" description="YjeF N-terminal" evidence="21">
    <location>
        <begin position="9"/>
        <end position="218"/>
    </location>
</feature>
<evidence type="ECO:0000313" key="23">
    <source>
        <dbReference type="Proteomes" id="UP000094463"/>
    </source>
</evidence>
<accession>A0A1D7QYQ9</accession>
<feature type="binding site" evidence="17">
    <location>
        <position position="263"/>
    </location>
    <ligand>
        <name>(6S)-NADPHX</name>
        <dbReference type="ChEBI" id="CHEBI:64076"/>
    </ligand>
</feature>
<feature type="binding site" evidence="17">
    <location>
        <begin position="412"/>
        <end position="416"/>
    </location>
    <ligand>
        <name>AMP</name>
        <dbReference type="ChEBI" id="CHEBI:456215"/>
    </ligand>
</feature>
<comment type="similarity">
    <text evidence="17">Belongs to the NnrD/CARKD family.</text>
</comment>
<gene>
    <name evidence="18" type="primary">nnrE</name>
    <name evidence="17" type="synonym">nnrD</name>
    <name evidence="22" type="ORF">BBEV_2814</name>
</gene>
<evidence type="ECO:0000256" key="2">
    <source>
        <dbReference type="ARBA" id="ARBA00000909"/>
    </source>
</evidence>
<dbReference type="HAMAP" id="MF_01965">
    <property type="entry name" value="NADHX_dehydratase"/>
    <property type="match status" value="1"/>
</dbReference>
<dbReference type="EC" id="4.2.1.136" evidence="19"/>
<evidence type="ECO:0000256" key="8">
    <source>
        <dbReference type="ARBA" id="ARBA00022857"/>
    </source>
</evidence>
<feature type="binding site" evidence="18">
    <location>
        <position position="161"/>
    </location>
    <ligand>
        <name>(6S)-NADPHX</name>
        <dbReference type="ChEBI" id="CHEBI:64076"/>
    </ligand>
</feature>
<evidence type="ECO:0000256" key="16">
    <source>
        <dbReference type="ARBA" id="ARBA00049209"/>
    </source>
</evidence>
<keyword evidence="6 17" id="KW-0547">Nucleotide-binding</keyword>
<keyword evidence="11 18" id="KW-0413">Isomerase</keyword>
<feature type="binding site" evidence="18">
    <location>
        <position position="128"/>
    </location>
    <ligand>
        <name>K(+)</name>
        <dbReference type="ChEBI" id="CHEBI:29103"/>
    </ligand>
</feature>
<evidence type="ECO:0000256" key="10">
    <source>
        <dbReference type="ARBA" id="ARBA00023027"/>
    </source>
</evidence>
<evidence type="ECO:0000256" key="6">
    <source>
        <dbReference type="ARBA" id="ARBA00022741"/>
    </source>
</evidence>
<dbReference type="GO" id="GO:0046496">
    <property type="term" value="P:nicotinamide nucleotide metabolic process"/>
    <property type="evidence" value="ECO:0007669"/>
    <property type="project" value="UniProtKB-UniRule"/>
</dbReference>
<dbReference type="SUPFAM" id="SSF64153">
    <property type="entry name" value="YjeF N-terminal domain-like"/>
    <property type="match status" value="1"/>
</dbReference>
<evidence type="ECO:0000256" key="3">
    <source>
        <dbReference type="ARBA" id="ARBA00006001"/>
    </source>
</evidence>
<comment type="function">
    <text evidence="18">Catalyzes the epimerization of the S- and R-forms of NAD(P)HX, a damaged form of NAD(P)H that is a result of enzymatic or heat-dependent hydration. This is a prerequisite for the S-specific NAD(P)H-hydrate dehydratase to allow the repair of both epimers of NAD(P)HX.</text>
</comment>
<comment type="cofactor">
    <cofactor evidence="18 19">
        <name>K(+)</name>
        <dbReference type="ChEBI" id="CHEBI:29103"/>
    </cofactor>
    <text evidence="18 19">Binds 1 potassium ion per subunit.</text>
</comment>
<evidence type="ECO:0000256" key="18">
    <source>
        <dbReference type="HAMAP-Rule" id="MF_01966"/>
    </source>
</evidence>
<dbReference type="Proteomes" id="UP000094463">
    <property type="component" value="Chromosome"/>
</dbReference>
<proteinExistence type="inferred from homology"/>
<feature type="binding site" evidence="17">
    <location>
        <position position="442"/>
    </location>
    <ligand>
        <name>(6S)-NADPHX</name>
        <dbReference type="ChEBI" id="CHEBI:64076"/>
    </ligand>
</feature>
<dbReference type="PANTHER" id="PTHR12592:SF0">
    <property type="entry name" value="ATP-DEPENDENT (S)-NAD(P)H-HYDRATE DEHYDRATASE"/>
    <property type="match status" value="1"/>
</dbReference>
<dbReference type="OrthoDB" id="9806925at2"/>
<evidence type="ECO:0000259" key="20">
    <source>
        <dbReference type="PROSITE" id="PS51383"/>
    </source>
</evidence>
<comment type="similarity">
    <text evidence="4 19">In the C-terminal section; belongs to the NnrD/CARKD family.</text>
</comment>
<dbReference type="Gene3D" id="3.40.1190.20">
    <property type="match status" value="1"/>
</dbReference>
<keyword evidence="10 17" id="KW-0520">NAD</keyword>
<comment type="similarity">
    <text evidence="3 19">In the N-terminal section; belongs to the NnrE/AIBP family.</text>
</comment>
<dbReference type="EMBL" id="CP012502">
    <property type="protein sequence ID" value="AOM84139.1"/>
    <property type="molecule type" value="Genomic_DNA"/>
</dbReference>
<evidence type="ECO:0000256" key="19">
    <source>
        <dbReference type="PIRNR" id="PIRNR017184"/>
    </source>
</evidence>
<keyword evidence="12 17" id="KW-0456">Lyase</keyword>
<dbReference type="InterPro" id="IPR004443">
    <property type="entry name" value="YjeF_N_dom"/>
</dbReference>
<organism evidence="22 23">
    <name type="scientific">Salisediminibacterium beveridgei</name>
    <dbReference type="NCBI Taxonomy" id="632773"/>
    <lineage>
        <taxon>Bacteria</taxon>
        <taxon>Bacillati</taxon>
        <taxon>Bacillota</taxon>
        <taxon>Bacilli</taxon>
        <taxon>Bacillales</taxon>
        <taxon>Bacillaceae</taxon>
        <taxon>Salisediminibacterium</taxon>
    </lineage>
</organism>
<sequence>MQIVSGTEMRTIDDMTINQYGFEEFALMESAGRAFTEALCQRITRQDRILVFIGGGNNGGDAVICARHLLERGYDVIPLLVVEDTHFKGAAKKHLELFRDFGHEVLHLSSLQVEKSKTIVDQTDVIVDGMLGTGVKGAVREPVATMVSLVNQAKACVFSLDIPSGMPADEAAPEGFGVKADMTITLSNPKETFYLPKYRLYTGKIITVDIGIPAKAQQTITPGKFLITPESVRNNLPVRGPDFHKGKAGRGLLIAGSQVMPGAAALSGEAALRSGAGLLTLGIQAGVTLPLPGACREYMYRLLQVDDGKLECIPLQGYDAVAVGPGLGRDHAIQWEKQFNGYAGTVVVDADGLHQLKGHITKFPLQTKGPVVLTPHPGEMAMLLDCSKEEVEGHRFEKARELAAMGYYVVLKGKNTIIANPDGSLWVNTSGSPALSKGGTGDVLTGMILGMILQGIGLVHALKAAVYIHGACGERTEHVQEAMAVTAGDVINEIGPVIRHLKLMPGPLPVDIEWETVIIE</sequence>
<keyword evidence="13" id="KW-0511">Multifunctional enzyme</keyword>
<dbReference type="PATRIC" id="fig|632773.3.peg.2946"/>
<feature type="binding site" evidence="18">
    <location>
        <begin position="57"/>
        <end position="61"/>
    </location>
    <ligand>
        <name>(6S)-NADPHX</name>
        <dbReference type="ChEBI" id="CHEBI:64076"/>
    </ligand>
</feature>
<protein>
    <recommendedName>
        <fullName evidence="19">Bifunctional NAD(P)H-hydrate repair enzyme</fullName>
    </recommendedName>
    <alternativeName>
        <fullName evidence="19">Nicotinamide nucleotide repair protein</fullName>
    </alternativeName>
    <domain>
        <recommendedName>
            <fullName evidence="19">ADP-dependent (S)-NAD(P)H-hydrate dehydratase</fullName>
            <ecNumber evidence="19">4.2.1.136</ecNumber>
        </recommendedName>
        <alternativeName>
            <fullName evidence="19">ADP-dependent NAD(P)HX dehydratase</fullName>
        </alternativeName>
    </domain>
    <domain>
        <recommendedName>
            <fullName evidence="19">NAD(P)H-hydrate epimerase</fullName>
            <ecNumber evidence="19">5.1.99.6</ecNumber>
        </recommendedName>
    </domain>
</protein>
<dbReference type="EC" id="5.1.99.6" evidence="19"/>
<dbReference type="InterPro" id="IPR029056">
    <property type="entry name" value="Ribokinase-like"/>
</dbReference>
<dbReference type="SUPFAM" id="SSF53613">
    <property type="entry name" value="Ribokinase-like"/>
    <property type="match status" value="1"/>
</dbReference>
<feature type="binding site" evidence="17">
    <location>
        <position position="441"/>
    </location>
    <ligand>
        <name>AMP</name>
        <dbReference type="ChEBI" id="CHEBI:456215"/>
    </ligand>
</feature>
<comment type="function">
    <text evidence="17">Catalyzes the dehydration of the S-form of NAD(P)HX at the expense of ADP, which is converted to AMP. Together with NAD(P)HX epimerase, which catalyzes the epimerization of the S- and R-forms, the enzyme allows the repair of both epimers of NAD(P)HX, a damaged form of NAD(P)H that is a result of enzymatic or heat-dependent hydration.</text>
</comment>
<feature type="binding site" evidence="18">
    <location>
        <begin position="132"/>
        <end position="138"/>
    </location>
    <ligand>
        <name>(6S)-NADPHX</name>
        <dbReference type="ChEBI" id="CHEBI:64076"/>
    </ligand>
</feature>
<keyword evidence="5 18" id="KW-0479">Metal-binding</keyword>
<dbReference type="InterPro" id="IPR000631">
    <property type="entry name" value="CARKD"/>
</dbReference>
<evidence type="ECO:0000256" key="7">
    <source>
        <dbReference type="ARBA" id="ARBA00022840"/>
    </source>
</evidence>
<evidence type="ECO:0000256" key="14">
    <source>
        <dbReference type="ARBA" id="ARBA00025153"/>
    </source>
</evidence>
<feature type="binding site" evidence="18">
    <location>
        <position position="164"/>
    </location>
    <ligand>
        <name>K(+)</name>
        <dbReference type="ChEBI" id="CHEBI:29103"/>
    </ligand>
</feature>
<comment type="caution">
    <text evidence="18">Lacks conserved residue(s) required for the propagation of feature annotation.</text>
</comment>
<dbReference type="NCBIfam" id="TIGR00196">
    <property type="entry name" value="yjeF_cterm"/>
    <property type="match status" value="1"/>
</dbReference>
<dbReference type="InterPro" id="IPR017953">
    <property type="entry name" value="Carbohydrate_kinase_pred_CS"/>
</dbReference>
<comment type="cofactor">
    <cofactor evidence="17">
        <name>Mg(2+)</name>
        <dbReference type="ChEBI" id="CHEBI:18420"/>
    </cofactor>
</comment>
<evidence type="ECO:0000256" key="9">
    <source>
        <dbReference type="ARBA" id="ARBA00022958"/>
    </source>
</evidence>
<evidence type="ECO:0000256" key="17">
    <source>
        <dbReference type="HAMAP-Rule" id="MF_01965"/>
    </source>
</evidence>
<comment type="similarity">
    <text evidence="18">Belongs to the NnrE/AIBP family.</text>
</comment>
<evidence type="ECO:0000313" key="22">
    <source>
        <dbReference type="EMBL" id="AOM84139.1"/>
    </source>
</evidence>
<dbReference type="PROSITE" id="PS01050">
    <property type="entry name" value="YJEF_C_2"/>
    <property type="match status" value="1"/>
</dbReference>
<comment type="function">
    <text evidence="14 19">Bifunctional enzyme that catalyzes the epimerization of the S- and R-forms of NAD(P)HX and the dehydration of the S-form of NAD(P)HX at the expense of ADP, which is converted to AMP. This allows the repair of both epimers of NAD(P)HX, a damaged form of NAD(P)H that is a result of enzymatic or heat-dependent hydration.</text>
</comment>
<keyword evidence="23" id="KW-1185">Reference proteome</keyword>
<feature type="binding site" evidence="17">
    <location>
        <position position="376"/>
    </location>
    <ligand>
        <name>(6S)-NADPHX</name>
        <dbReference type="ChEBI" id="CHEBI:64076"/>
    </ligand>
</feature>
<dbReference type="RefSeq" id="WP_069366046.1">
    <property type="nucleotide sequence ID" value="NZ_CP012502.1"/>
</dbReference>
<comment type="catalytic activity">
    <reaction evidence="2 18 19">
        <text>(6R)-NADPHX = (6S)-NADPHX</text>
        <dbReference type="Rhea" id="RHEA:32227"/>
        <dbReference type="ChEBI" id="CHEBI:64076"/>
        <dbReference type="ChEBI" id="CHEBI:64077"/>
        <dbReference type="EC" id="5.1.99.6"/>
    </reaction>
</comment>
<dbReference type="Gene3D" id="3.40.50.10260">
    <property type="entry name" value="YjeF N-terminal domain"/>
    <property type="match status" value="1"/>
</dbReference>
<dbReference type="InterPro" id="IPR030677">
    <property type="entry name" value="Nnr"/>
</dbReference>
<dbReference type="NCBIfam" id="TIGR00197">
    <property type="entry name" value="yjeF_nterm"/>
    <property type="match status" value="1"/>
</dbReference>
<dbReference type="GO" id="GO:0110051">
    <property type="term" value="P:metabolite repair"/>
    <property type="evidence" value="ECO:0007669"/>
    <property type="project" value="TreeGrafter"/>
</dbReference>
<dbReference type="PIRSF" id="PIRSF017184">
    <property type="entry name" value="Nnr"/>
    <property type="match status" value="1"/>
</dbReference>
<feature type="binding site" evidence="17">
    <location>
        <position position="326"/>
    </location>
    <ligand>
        <name>(6S)-NADPHX</name>
        <dbReference type="ChEBI" id="CHEBI:64076"/>
    </ligand>
</feature>
<dbReference type="STRING" id="632773.BBEV_2814"/>
<dbReference type="GO" id="GO:0046872">
    <property type="term" value="F:metal ion binding"/>
    <property type="evidence" value="ECO:0007669"/>
    <property type="project" value="UniProtKB-UniRule"/>
</dbReference>
<dbReference type="GO" id="GO:0052856">
    <property type="term" value="F:NAD(P)HX epimerase activity"/>
    <property type="evidence" value="ECO:0007669"/>
    <property type="project" value="UniProtKB-UniRule"/>
</dbReference>
<feature type="binding site" evidence="18">
    <location>
        <position position="58"/>
    </location>
    <ligand>
        <name>K(+)</name>
        <dbReference type="ChEBI" id="CHEBI:29103"/>
    </ligand>
</feature>
<dbReference type="PANTHER" id="PTHR12592">
    <property type="entry name" value="ATP-DEPENDENT (S)-NAD(P)H-HYDRATE DEHYDRATASE FAMILY MEMBER"/>
    <property type="match status" value="1"/>
</dbReference>
<comment type="catalytic activity">
    <reaction evidence="1 18 19">
        <text>(6R)-NADHX = (6S)-NADHX</text>
        <dbReference type="Rhea" id="RHEA:32215"/>
        <dbReference type="ChEBI" id="CHEBI:64074"/>
        <dbReference type="ChEBI" id="CHEBI:64075"/>
        <dbReference type="EC" id="5.1.99.6"/>
    </reaction>
</comment>
<keyword evidence="8 17" id="KW-0521">NADP</keyword>
<dbReference type="CDD" id="cd01171">
    <property type="entry name" value="YXKO-related"/>
    <property type="match status" value="1"/>
</dbReference>
<dbReference type="PROSITE" id="PS51385">
    <property type="entry name" value="YJEF_N"/>
    <property type="match status" value="1"/>
</dbReference>
<comment type="catalytic activity">
    <reaction evidence="15 17 19">
        <text>(6S)-NADHX + ADP = AMP + phosphate + NADH + H(+)</text>
        <dbReference type="Rhea" id="RHEA:32223"/>
        <dbReference type="ChEBI" id="CHEBI:15378"/>
        <dbReference type="ChEBI" id="CHEBI:43474"/>
        <dbReference type="ChEBI" id="CHEBI:57945"/>
        <dbReference type="ChEBI" id="CHEBI:64074"/>
        <dbReference type="ChEBI" id="CHEBI:456215"/>
        <dbReference type="ChEBI" id="CHEBI:456216"/>
        <dbReference type="EC" id="4.2.1.136"/>
    </reaction>
</comment>
<dbReference type="InterPro" id="IPR036652">
    <property type="entry name" value="YjeF_N_dom_sf"/>
</dbReference>
<dbReference type="GO" id="GO:0005524">
    <property type="term" value="F:ATP binding"/>
    <property type="evidence" value="ECO:0007669"/>
    <property type="project" value="UniProtKB-UniRule"/>
</dbReference>
<dbReference type="HAMAP" id="MF_01966">
    <property type="entry name" value="NADHX_epimerase"/>
    <property type="match status" value="1"/>
</dbReference>
<dbReference type="PROSITE" id="PS01049">
    <property type="entry name" value="YJEF_C_1"/>
    <property type="match status" value="1"/>
</dbReference>
<evidence type="ECO:0000259" key="21">
    <source>
        <dbReference type="PROSITE" id="PS51385"/>
    </source>
</evidence>
<comment type="catalytic activity">
    <reaction evidence="16 17 19">
        <text>(6S)-NADPHX + ADP = AMP + phosphate + NADPH + H(+)</text>
        <dbReference type="Rhea" id="RHEA:32235"/>
        <dbReference type="ChEBI" id="CHEBI:15378"/>
        <dbReference type="ChEBI" id="CHEBI:43474"/>
        <dbReference type="ChEBI" id="CHEBI:57783"/>
        <dbReference type="ChEBI" id="CHEBI:64076"/>
        <dbReference type="ChEBI" id="CHEBI:456215"/>
        <dbReference type="ChEBI" id="CHEBI:456216"/>
        <dbReference type="EC" id="4.2.1.136"/>
    </reaction>
</comment>
<dbReference type="PROSITE" id="PS51383">
    <property type="entry name" value="YJEF_C_3"/>
    <property type="match status" value="1"/>
</dbReference>
<evidence type="ECO:0000256" key="13">
    <source>
        <dbReference type="ARBA" id="ARBA00023268"/>
    </source>
</evidence>
<dbReference type="Pfam" id="PF01256">
    <property type="entry name" value="Carb_kinase"/>
    <property type="match status" value="1"/>
</dbReference>
<evidence type="ECO:0000256" key="1">
    <source>
        <dbReference type="ARBA" id="ARBA00000013"/>
    </source>
</evidence>
<name>A0A1D7QYQ9_9BACI</name>
<evidence type="ECO:0000256" key="4">
    <source>
        <dbReference type="ARBA" id="ARBA00009524"/>
    </source>
</evidence>
<dbReference type="AlphaFoldDB" id="A0A1D7QYQ9"/>
<dbReference type="KEGG" id="bbev:BBEV_2814"/>
<evidence type="ECO:0000256" key="15">
    <source>
        <dbReference type="ARBA" id="ARBA00048238"/>
    </source>
</evidence>
<evidence type="ECO:0000256" key="5">
    <source>
        <dbReference type="ARBA" id="ARBA00022723"/>
    </source>
</evidence>
<dbReference type="Pfam" id="PF03853">
    <property type="entry name" value="YjeF_N"/>
    <property type="match status" value="1"/>
</dbReference>
<keyword evidence="7 17" id="KW-0067">ATP-binding</keyword>
<evidence type="ECO:0000256" key="12">
    <source>
        <dbReference type="ARBA" id="ARBA00023239"/>
    </source>
</evidence>
<reference evidence="22 23" key="1">
    <citation type="submission" date="2015-08" db="EMBL/GenBank/DDBJ databases">
        <title>The complete genome sequence of Bacillus beveridgei MLTeJB.</title>
        <authorList>
            <person name="Hanson T.E."/>
            <person name="Mesa C."/>
            <person name="Basesman S.M."/>
            <person name="Oremland R.S."/>
        </authorList>
    </citation>
    <scope>NUCLEOTIDE SEQUENCE [LARGE SCALE GENOMIC DNA]</scope>
    <source>
        <strain evidence="22 23">MLTeJB</strain>
    </source>
</reference>
<feature type="domain" description="YjeF C-terminal" evidence="20">
    <location>
        <begin position="228"/>
        <end position="501"/>
    </location>
</feature>
<evidence type="ECO:0000256" key="11">
    <source>
        <dbReference type="ARBA" id="ARBA00023235"/>
    </source>
</evidence>
<dbReference type="GO" id="GO:0052855">
    <property type="term" value="F:ADP-dependent NAD(P)H-hydrate dehydratase activity"/>
    <property type="evidence" value="ECO:0007669"/>
    <property type="project" value="UniProtKB-UniRule"/>
</dbReference>